<dbReference type="InterPro" id="IPR029033">
    <property type="entry name" value="His_PPase_superfam"/>
</dbReference>
<dbReference type="Pfam" id="PF00300">
    <property type="entry name" value="His_Phos_1"/>
    <property type="match status" value="1"/>
</dbReference>
<accession>A0A7X4YWM6</accession>
<name>A0A7X4YWM6_9BACL</name>
<dbReference type="Proteomes" id="UP000558113">
    <property type="component" value="Unassembled WGS sequence"/>
</dbReference>
<dbReference type="EMBL" id="JAAAMU010000022">
    <property type="protein sequence ID" value="NBC72794.1"/>
    <property type="molecule type" value="Genomic_DNA"/>
</dbReference>
<gene>
    <name evidence="1" type="ORF">GT003_27740</name>
</gene>
<sequence>MVVYLKISLKIKIAFVIYSLLLLFAVTGVDARNPDLDLGNKHALLDNLKTGGFIIYFRHGEATIGQDQPNLNLNDCQTQRNLSHLGKEQAQAIGDAFRKKPFPIQWPVVSDPYCRAKDTAEIIFGKKNVTIEPQLAAIEKLKVEGLPNVEKQQILSDLTKRFETPPARGSNTVIVAHTFPPDVALGEIPNLGAVIIKPKGFGNGYEVLGRITPEELIRWSET</sequence>
<keyword evidence="2" id="KW-1185">Reference proteome</keyword>
<dbReference type="CDD" id="cd07040">
    <property type="entry name" value="HP"/>
    <property type="match status" value="1"/>
</dbReference>
<reference evidence="1 2" key="1">
    <citation type="submission" date="2020-01" db="EMBL/GenBank/DDBJ databases">
        <title>Paenibacillus soybeanensis sp. nov. isolated from the nodules of soybean (Glycine max(L.) Merr).</title>
        <authorList>
            <person name="Wang H."/>
        </authorList>
    </citation>
    <scope>NUCLEOTIDE SEQUENCE [LARGE SCALE GENOMIC DNA]</scope>
    <source>
        <strain evidence="1 2">DSM 23054</strain>
    </source>
</reference>
<evidence type="ECO:0000313" key="2">
    <source>
        <dbReference type="Proteomes" id="UP000558113"/>
    </source>
</evidence>
<protein>
    <submittedName>
        <fullName evidence="1">Histidine phosphatase family protein</fullName>
    </submittedName>
</protein>
<evidence type="ECO:0000313" key="1">
    <source>
        <dbReference type="EMBL" id="NBC72794.1"/>
    </source>
</evidence>
<organism evidence="1 2">
    <name type="scientific">Paenibacillus sacheonensis</name>
    <dbReference type="NCBI Taxonomy" id="742054"/>
    <lineage>
        <taxon>Bacteria</taxon>
        <taxon>Bacillati</taxon>
        <taxon>Bacillota</taxon>
        <taxon>Bacilli</taxon>
        <taxon>Bacillales</taxon>
        <taxon>Paenibacillaceae</taxon>
        <taxon>Paenibacillus</taxon>
    </lineage>
</organism>
<dbReference type="Gene3D" id="3.40.50.1240">
    <property type="entry name" value="Phosphoglycerate mutase-like"/>
    <property type="match status" value="1"/>
</dbReference>
<dbReference type="SUPFAM" id="SSF53254">
    <property type="entry name" value="Phosphoglycerate mutase-like"/>
    <property type="match status" value="1"/>
</dbReference>
<dbReference type="InterPro" id="IPR013078">
    <property type="entry name" value="His_Pase_superF_clade-1"/>
</dbReference>
<dbReference type="AlphaFoldDB" id="A0A7X4YWM6"/>
<dbReference type="OrthoDB" id="2237472at2"/>
<comment type="caution">
    <text evidence="1">The sequence shown here is derived from an EMBL/GenBank/DDBJ whole genome shotgun (WGS) entry which is preliminary data.</text>
</comment>
<proteinExistence type="predicted"/>